<evidence type="ECO:0008006" key="2">
    <source>
        <dbReference type="Google" id="ProtNLM"/>
    </source>
</evidence>
<dbReference type="RefSeq" id="WP_157664672.1">
    <property type="nucleotide sequence ID" value="NZ_CP017893.1"/>
</dbReference>
<accession>A0A1W6UFX0</accession>
<protein>
    <recommendedName>
        <fullName evidence="2">Type IV secretion protein DotN</fullName>
    </recommendedName>
</protein>
<evidence type="ECO:0000313" key="1">
    <source>
        <dbReference type="EMBL" id="ARP21890.1"/>
    </source>
</evidence>
<keyword evidence="1" id="KW-0614">Plasmid</keyword>
<reference evidence="1" key="1">
    <citation type="submission" date="2016-10" db="EMBL/GenBank/DDBJ databases">
        <title>The High Quality Genome of Vibrio alginolyticus K01M1.</title>
        <authorList>
            <person name="Wendling C."/>
            <person name="Chibani C.M."/>
            <person name="Hertel R."/>
            <person name="Sproer C."/>
            <person name="Bunk B."/>
            <person name="Overmann J."/>
            <person name="Roth O."/>
            <person name="Liesegang H."/>
        </authorList>
    </citation>
    <scope>NUCLEOTIDE SEQUENCE</scope>
    <source>
        <strain evidence="1">K05K4</strain>
        <plasmid evidence="1">pL289</plasmid>
    </source>
</reference>
<sequence>MYFSINRSVCVDHAKERQDDAFRSVALQYLKYRKHTCELCHFTEPRLQQVITKNGFYRAEDFRQDNFLVVCPHCFYGCRLGYAAVNDAIDVIYAPNVSQIALNQMNRLLTFYTDNEEGSYLHELKETLSEAELDLCNSISHSATSILIEMDDTKNLAKNAYKGFDPSNLNHIVSFLFQSDEATYQQRDRFFEPFRYMLRPKIARKLNKTYSHCVFKQFAPHLVQDKASEFIKMAQDGF</sequence>
<organism evidence="1">
    <name type="scientific">Vibrio alginolyticus</name>
    <dbReference type="NCBI Taxonomy" id="663"/>
    <lineage>
        <taxon>Bacteria</taxon>
        <taxon>Pseudomonadati</taxon>
        <taxon>Pseudomonadota</taxon>
        <taxon>Gammaproteobacteria</taxon>
        <taxon>Vibrionales</taxon>
        <taxon>Vibrionaceae</taxon>
        <taxon>Vibrio</taxon>
    </lineage>
</organism>
<dbReference type="AlphaFoldDB" id="A0A1W6UFX0"/>
<gene>
    <name evidence="1" type="ORF">K05K4_51880</name>
</gene>
<proteinExistence type="predicted"/>
<name>A0A1W6UFX0_VIBAL</name>
<geneLocation type="plasmid" evidence="1">
    <name>pL289</name>
</geneLocation>
<dbReference type="EMBL" id="CP017904">
    <property type="protein sequence ID" value="ARP21890.1"/>
    <property type="molecule type" value="Genomic_DNA"/>
</dbReference>